<feature type="compositionally biased region" description="Polar residues" evidence="1">
    <location>
        <begin position="407"/>
        <end position="418"/>
    </location>
</feature>
<evidence type="ECO:0000256" key="1">
    <source>
        <dbReference type="SAM" id="MobiDB-lite"/>
    </source>
</evidence>
<dbReference type="Proteomes" id="UP000078541">
    <property type="component" value="Unassembled WGS sequence"/>
</dbReference>
<name>A0A151JY70_9HYME</name>
<evidence type="ECO:0000313" key="3">
    <source>
        <dbReference type="Proteomes" id="UP000078541"/>
    </source>
</evidence>
<proteinExistence type="predicted"/>
<organism evidence="2 3">
    <name type="scientific">Trachymyrmex septentrionalis</name>
    <dbReference type="NCBI Taxonomy" id="34720"/>
    <lineage>
        <taxon>Eukaryota</taxon>
        <taxon>Metazoa</taxon>
        <taxon>Ecdysozoa</taxon>
        <taxon>Arthropoda</taxon>
        <taxon>Hexapoda</taxon>
        <taxon>Insecta</taxon>
        <taxon>Pterygota</taxon>
        <taxon>Neoptera</taxon>
        <taxon>Endopterygota</taxon>
        <taxon>Hymenoptera</taxon>
        <taxon>Apocrita</taxon>
        <taxon>Aculeata</taxon>
        <taxon>Formicoidea</taxon>
        <taxon>Formicidae</taxon>
        <taxon>Myrmicinae</taxon>
        <taxon>Trachymyrmex</taxon>
    </lineage>
</organism>
<keyword evidence="3" id="KW-1185">Reference proteome</keyword>
<protein>
    <submittedName>
        <fullName evidence="2">Uncharacterized protein</fullName>
    </submittedName>
</protein>
<reference evidence="2 3" key="1">
    <citation type="submission" date="2016-03" db="EMBL/GenBank/DDBJ databases">
        <title>Trachymyrmex septentrionalis WGS genome.</title>
        <authorList>
            <person name="Nygaard S."/>
            <person name="Hu H."/>
            <person name="Boomsma J."/>
            <person name="Zhang G."/>
        </authorList>
    </citation>
    <scope>NUCLEOTIDE SEQUENCE [LARGE SCALE GENOMIC DNA]</scope>
    <source>
        <strain evidence="2">Tsep2-gDNA-1</strain>
        <tissue evidence="2">Whole body</tissue>
    </source>
</reference>
<dbReference type="EMBL" id="KQ981510">
    <property type="protein sequence ID" value="KYN40910.1"/>
    <property type="molecule type" value="Genomic_DNA"/>
</dbReference>
<gene>
    <name evidence="2" type="ORF">ALC56_04678</name>
</gene>
<sequence length="457" mass="52268">MAQQRPEDIVQLYTESGLDAEHNQLFKCECCRQESKPDYTVDYGRMIRHLYIMHDKSEIMDNPEYKSVVISFNFQRQHKYEIVGKCIVSNCGVIIKSKFGRALPFKNHLITHHADDKKNFFAKVVGIVAGRKILNNYEITDTEIAKCSFCRTTKPLKNLDSQTAKVLADLGKHLNLHNTCISKILQVPFLDEEASIQIELEEEEKMHLEVDKNKQSIDEAVGMEEILRSIDVASEGLNMLLQRYNSVIINDGKKSPIVKCEINECGHRTTLVNDKLYRIKNHWEIHHGPKNKIYNEVKNDQTMQQIFQRYKIMYGNLAICSVCQHTENLEEDTQLSLDKLQNIHKHWMDDHRSGQSIPNEDVLETPETSDSSEIRSVMTQSSSIVKYGPGQCSSSRDEGVPEASVSGEMQNTTTQSLLTGEPLSKQRRLDSGNYSLCLCHVKINLTYCTICNKSNFS</sequence>
<evidence type="ECO:0000313" key="2">
    <source>
        <dbReference type="EMBL" id="KYN40910.1"/>
    </source>
</evidence>
<accession>A0A151JY70</accession>
<dbReference type="AlphaFoldDB" id="A0A151JY70"/>
<feature type="region of interest" description="Disordered" evidence="1">
    <location>
        <begin position="350"/>
        <end position="424"/>
    </location>
</feature>